<dbReference type="InParanoid" id="A0A1B1AEW8"/>
<keyword evidence="3" id="KW-1185">Reference proteome</keyword>
<dbReference type="STRING" id="1759059.ATE48_03685"/>
<dbReference type="RefSeq" id="WP_066767930.1">
    <property type="nucleotide sequence ID" value="NZ_CP013244.1"/>
</dbReference>
<evidence type="ECO:0000313" key="2">
    <source>
        <dbReference type="EMBL" id="ANP45085.1"/>
    </source>
</evidence>
<organism evidence="2 3">
    <name type="scientific">Candidatus Viadribacter manganicus</name>
    <dbReference type="NCBI Taxonomy" id="1759059"/>
    <lineage>
        <taxon>Bacteria</taxon>
        <taxon>Pseudomonadati</taxon>
        <taxon>Pseudomonadota</taxon>
        <taxon>Alphaproteobacteria</taxon>
        <taxon>Hyphomonadales</taxon>
        <taxon>Hyphomonadaceae</taxon>
        <taxon>Candidatus Viadribacter</taxon>
    </lineage>
</organism>
<dbReference type="OrthoDB" id="8480530at2"/>
<sequence length="150" mass="16985">MNVIPYHRFEITSRLKRDDALAAIAAHVEKRQLFNWRWPSSSNDERFSGEVTIDGFSITRILGYRNSFAPVTHGEVHDAGSFSRIVITMRPFIAVLIFCAFFTTLALASLAASVVPGILLLLFLYALVMGGFWLETNKQEQTLRKIFQAM</sequence>
<dbReference type="AlphaFoldDB" id="A0A1B1AEW8"/>
<evidence type="ECO:0000256" key="1">
    <source>
        <dbReference type="SAM" id="Phobius"/>
    </source>
</evidence>
<accession>A0A1B1AEW8</accession>
<keyword evidence="1" id="KW-1133">Transmembrane helix</keyword>
<dbReference type="KEGG" id="cbot:ATE48_03685"/>
<dbReference type="Proteomes" id="UP000092498">
    <property type="component" value="Chromosome"/>
</dbReference>
<name>A0A1B1AEW8_9PROT</name>
<feature type="transmembrane region" description="Helical" evidence="1">
    <location>
        <begin position="92"/>
        <end position="111"/>
    </location>
</feature>
<feature type="transmembrane region" description="Helical" evidence="1">
    <location>
        <begin position="117"/>
        <end position="134"/>
    </location>
</feature>
<keyword evidence="1" id="KW-0812">Transmembrane</keyword>
<protein>
    <submittedName>
        <fullName evidence="2">Uncharacterized protein</fullName>
    </submittedName>
</protein>
<evidence type="ECO:0000313" key="3">
    <source>
        <dbReference type="Proteomes" id="UP000092498"/>
    </source>
</evidence>
<keyword evidence="1" id="KW-0472">Membrane</keyword>
<gene>
    <name evidence="2" type="ORF">ATE48_03685</name>
</gene>
<dbReference type="EMBL" id="CP013244">
    <property type="protein sequence ID" value="ANP45085.1"/>
    <property type="molecule type" value="Genomic_DNA"/>
</dbReference>
<proteinExistence type="predicted"/>
<reference evidence="2 3" key="1">
    <citation type="submission" date="2015-11" db="EMBL/GenBank/DDBJ databases">
        <title>Whole-Genome Sequence of Candidatus Oderbacter manganicum from the National Park Lower Oder Valley, Germany.</title>
        <authorList>
            <person name="Braun B."/>
            <person name="Liere K."/>
            <person name="Szewzyk U."/>
        </authorList>
    </citation>
    <scope>NUCLEOTIDE SEQUENCE [LARGE SCALE GENOMIC DNA]</scope>
    <source>
        <strain evidence="2 3">OTSz_A_272</strain>
    </source>
</reference>